<dbReference type="Proteomes" id="UP000000759">
    <property type="component" value="Chromosome 6"/>
</dbReference>
<dbReference type="GO" id="GO:0016226">
    <property type="term" value="P:iron-sulfur cluster assembly"/>
    <property type="evidence" value="ECO:0007669"/>
    <property type="project" value="TreeGrafter"/>
</dbReference>
<feature type="region of interest" description="Disordered" evidence="4">
    <location>
        <begin position="472"/>
        <end position="494"/>
    </location>
</feature>
<dbReference type="SUPFAM" id="SSF103025">
    <property type="entry name" value="Folate-binding domain"/>
    <property type="match status" value="1"/>
</dbReference>
<keyword evidence="3" id="KW-0496">Mitochondrion</keyword>
<name>B7FWN9_PHATC</name>
<dbReference type="GO" id="GO:0005759">
    <property type="term" value="C:mitochondrial matrix"/>
    <property type="evidence" value="ECO:0007669"/>
    <property type="project" value="TreeGrafter"/>
</dbReference>
<dbReference type="OrthoDB" id="191995at2759"/>
<dbReference type="InterPro" id="IPR045179">
    <property type="entry name" value="YgfZ/GcvT"/>
</dbReference>
<dbReference type="AlphaFoldDB" id="B7FWN9"/>
<evidence type="ECO:0000256" key="3">
    <source>
        <dbReference type="ARBA" id="ARBA00023128"/>
    </source>
</evidence>
<keyword evidence="6" id="KW-1185">Reference proteome</keyword>
<dbReference type="eggNOG" id="KOG2929">
    <property type="taxonomic scope" value="Eukaryota"/>
</dbReference>
<dbReference type="OMA" id="LECNQEF"/>
<reference evidence="5 6" key="1">
    <citation type="journal article" date="2008" name="Nature">
        <title>The Phaeodactylum genome reveals the evolutionary history of diatom genomes.</title>
        <authorList>
            <person name="Bowler C."/>
            <person name="Allen A.E."/>
            <person name="Badger J.H."/>
            <person name="Grimwood J."/>
            <person name="Jabbari K."/>
            <person name="Kuo A."/>
            <person name="Maheswari U."/>
            <person name="Martens C."/>
            <person name="Maumus F."/>
            <person name="Otillar R.P."/>
            <person name="Rayko E."/>
            <person name="Salamov A."/>
            <person name="Vandepoele K."/>
            <person name="Beszteri B."/>
            <person name="Gruber A."/>
            <person name="Heijde M."/>
            <person name="Katinka M."/>
            <person name="Mock T."/>
            <person name="Valentin K."/>
            <person name="Verret F."/>
            <person name="Berges J.A."/>
            <person name="Brownlee C."/>
            <person name="Cadoret J.P."/>
            <person name="Chiovitti A."/>
            <person name="Choi C.J."/>
            <person name="Coesel S."/>
            <person name="De Martino A."/>
            <person name="Detter J.C."/>
            <person name="Durkin C."/>
            <person name="Falciatore A."/>
            <person name="Fournet J."/>
            <person name="Haruta M."/>
            <person name="Huysman M.J."/>
            <person name="Jenkins B.D."/>
            <person name="Jiroutova K."/>
            <person name="Jorgensen R.E."/>
            <person name="Joubert Y."/>
            <person name="Kaplan A."/>
            <person name="Kroger N."/>
            <person name="Kroth P.G."/>
            <person name="La Roche J."/>
            <person name="Lindquist E."/>
            <person name="Lommer M."/>
            <person name="Martin-Jezequel V."/>
            <person name="Lopez P.J."/>
            <person name="Lucas S."/>
            <person name="Mangogna M."/>
            <person name="McGinnis K."/>
            <person name="Medlin L.K."/>
            <person name="Montsant A."/>
            <person name="Oudot-Le Secq M.P."/>
            <person name="Napoli C."/>
            <person name="Obornik M."/>
            <person name="Parker M.S."/>
            <person name="Petit J.L."/>
            <person name="Porcel B.M."/>
            <person name="Poulsen N."/>
            <person name="Robison M."/>
            <person name="Rychlewski L."/>
            <person name="Rynearson T.A."/>
            <person name="Schmutz J."/>
            <person name="Shapiro H."/>
            <person name="Siaut M."/>
            <person name="Stanley M."/>
            <person name="Sussman M.R."/>
            <person name="Taylor A.R."/>
            <person name="Vardi A."/>
            <person name="von Dassow P."/>
            <person name="Vyverman W."/>
            <person name="Willis A."/>
            <person name="Wyrwicz L.S."/>
            <person name="Rokhsar D.S."/>
            <person name="Weissenbach J."/>
            <person name="Armbrust E.V."/>
            <person name="Green B.R."/>
            <person name="Van de Peer Y."/>
            <person name="Grigoriev I.V."/>
        </authorList>
    </citation>
    <scope>NUCLEOTIDE SEQUENCE [LARGE SCALE GENOMIC DNA]</scope>
    <source>
        <strain evidence="5 6">CCAP 1055/1</strain>
    </source>
</reference>
<dbReference type="KEGG" id="pti:PHATRDRAFT_45164"/>
<feature type="region of interest" description="Disordered" evidence="4">
    <location>
        <begin position="196"/>
        <end position="217"/>
    </location>
</feature>
<evidence type="ECO:0000313" key="5">
    <source>
        <dbReference type="EMBL" id="EEC49236.1"/>
    </source>
</evidence>
<evidence type="ECO:0000256" key="4">
    <source>
        <dbReference type="SAM" id="MobiDB-lite"/>
    </source>
</evidence>
<dbReference type="PANTHER" id="PTHR22602:SF0">
    <property type="entry name" value="TRANSFERASE CAF17, MITOCHONDRIAL-RELATED"/>
    <property type="match status" value="1"/>
</dbReference>
<organism evidence="5 6">
    <name type="scientific">Phaeodactylum tricornutum (strain CCAP 1055/1)</name>
    <dbReference type="NCBI Taxonomy" id="556484"/>
    <lineage>
        <taxon>Eukaryota</taxon>
        <taxon>Sar</taxon>
        <taxon>Stramenopiles</taxon>
        <taxon>Ochrophyta</taxon>
        <taxon>Bacillariophyta</taxon>
        <taxon>Bacillariophyceae</taxon>
        <taxon>Bacillariophycidae</taxon>
        <taxon>Naviculales</taxon>
        <taxon>Phaeodactylaceae</taxon>
        <taxon>Phaeodactylum</taxon>
    </lineage>
</organism>
<comment type="subcellular location">
    <subcellularLocation>
        <location evidence="1">Mitochondrion</location>
    </subcellularLocation>
</comment>
<feature type="region of interest" description="Disordered" evidence="4">
    <location>
        <begin position="54"/>
        <end position="76"/>
    </location>
</feature>
<dbReference type="InParanoid" id="B7FWN9"/>
<dbReference type="InterPro" id="IPR027266">
    <property type="entry name" value="TrmE/GcvT-like"/>
</dbReference>
<dbReference type="GeneID" id="7200208"/>
<dbReference type="NCBIfam" id="TIGR03317">
    <property type="entry name" value="ygfZ_signature"/>
    <property type="match status" value="1"/>
</dbReference>
<dbReference type="RefSeq" id="XP_002179413.1">
    <property type="nucleotide sequence ID" value="XM_002179377.1"/>
</dbReference>
<reference evidence="6" key="2">
    <citation type="submission" date="2008-08" db="EMBL/GenBank/DDBJ databases">
        <authorList>
            <consortium name="Diatom Consortium"/>
            <person name="Grigoriev I."/>
            <person name="Grimwood J."/>
            <person name="Kuo A."/>
            <person name="Otillar R.P."/>
            <person name="Salamov A."/>
            <person name="Detter J.C."/>
            <person name="Lindquist E."/>
            <person name="Shapiro H."/>
            <person name="Lucas S."/>
            <person name="Glavina del Rio T."/>
            <person name="Pitluck S."/>
            <person name="Rokhsar D."/>
            <person name="Bowler C."/>
        </authorList>
    </citation>
    <scope>GENOME REANNOTATION</scope>
    <source>
        <strain evidence="6">CCAP 1055/1</strain>
    </source>
</reference>
<dbReference type="EMBL" id="CM000609">
    <property type="protein sequence ID" value="EEC49236.1"/>
    <property type="molecule type" value="Genomic_DNA"/>
</dbReference>
<evidence type="ECO:0000256" key="1">
    <source>
        <dbReference type="ARBA" id="ARBA00004173"/>
    </source>
</evidence>
<accession>B7FWN9</accession>
<dbReference type="Gene3D" id="2.40.30.160">
    <property type="match status" value="1"/>
</dbReference>
<dbReference type="STRING" id="556484.B7FWN9"/>
<evidence type="ECO:0000256" key="2">
    <source>
        <dbReference type="ARBA" id="ARBA00022946"/>
    </source>
</evidence>
<feature type="compositionally biased region" description="Low complexity" evidence="4">
    <location>
        <begin position="197"/>
        <end position="211"/>
    </location>
</feature>
<protein>
    <submittedName>
        <fullName evidence="5">Uncharacterized protein</fullName>
    </submittedName>
</protein>
<dbReference type="InterPro" id="IPR017703">
    <property type="entry name" value="YgfZ/GCV_T_CS"/>
</dbReference>
<feature type="compositionally biased region" description="Acidic residues" evidence="4">
    <location>
        <begin position="478"/>
        <end position="487"/>
    </location>
</feature>
<dbReference type="PANTHER" id="PTHR22602">
    <property type="entry name" value="TRANSFERASE CAF17, MITOCHONDRIAL-RELATED"/>
    <property type="match status" value="1"/>
</dbReference>
<evidence type="ECO:0000313" key="6">
    <source>
        <dbReference type="Proteomes" id="UP000000759"/>
    </source>
</evidence>
<dbReference type="HOGENOM" id="CLU_417692_0_0_1"/>
<dbReference type="PaxDb" id="2850-Phatr45164"/>
<keyword evidence="2" id="KW-0809">Transit peptide</keyword>
<sequence>MSGSNSASKTVQRVVGSFGRLWGRGHESFPPELRRILSVSGQGATTFLQGLVTCDLQSPPAPPRPEPIDHPQPGVPKSMKMDATGTTELPEVEFTDRLRAACFLDHKGRIVTDSLLWKTDESQYFIDVPGATADSLLQHLHAFKLRRSKVTIADRTLDMSSHVIFGTLNAGGSPPGYLSGVDPRHPSLGMRVLQLPSESSSNGENTSTLNEQDSDNLSLSTRHEAFAKLVSKVFPTSPGNYELVRRLAGVAEGSELTGKIALETNQEHLQAVSFHKGCYLGQELTARVHHTGAVRKRILPLLLLDPYTEVPQAWGLASSLQQGRAGKKFSAEELRSLPTRLPRLSVLTAGNLVAITTGSIEPPGKAVDNAARDELAQIKSRAEALLARLETDCTPGAKIVDTKDGKTIGQIVAPPVKGTNVVLAIMRLESVGLLQGGVWSKTNKVRIGNGQELRYLPYLPLWWPDLDPKTGKARAEDVDGVDPDEVRDEDHSPRPVRMPKIEIEEIPLTEGERRELNFAFVLPIEHLYYERQLVFPVKTGIAHSTTVASATLVPSWIHHARLPQCLAPQRATSPRSLKHMALASLSRREKARRCRDPLGPAYGKDDAFVLVPTALPNPGNELGALNFPFSQDEAQSADFDSLALFLYMSVKGIDNFD</sequence>
<dbReference type="Gene3D" id="3.30.1360.120">
    <property type="entry name" value="Probable tRNA modification gtpase trme, domain 1"/>
    <property type="match status" value="1"/>
</dbReference>
<proteinExistence type="predicted"/>
<gene>
    <name evidence="5" type="ORF">PHATRDRAFT_45164</name>
</gene>